<evidence type="ECO:0000256" key="3">
    <source>
        <dbReference type="ARBA" id="ARBA00023015"/>
    </source>
</evidence>
<keyword evidence="5" id="KW-0539">Nucleus</keyword>
<dbReference type="Proteomes" id="UP000799770">
    <property type="component" value="Unassembled WGS sequence"/>
</dbReference>
<evidence type="ECO:0000256" key="4">
    <source>
        <dbReference type="ARBA" id="ARBA00023163"/>
    </source>
</evidence>
<keyword evidence="2" id="KW-0862">Zinc</keyword>
<keyword evidence="9" id="KW-1185">Reference proteome</keyword>
<keyword evidence="1" id="KW-0479">Metal-binding</keyword>
<feature type="domain" description="Xylanolytic transcriptional activator regulatory" evidence="7">
    <location>
        <begin position="327"/>
        <end position="529"/>
    </location>
</feature>
<keyword evidence="4" id="KW-0804">Transcription</keyword>
<evidence type="ECO:0000313" key="9">
    <source>
        <dbReference type="Proteomes" id="UP000799770"/>
    </source>
</evidence>
<feature type="region of interest" description="Disordered" evidence="6">
    <location>
        <begin position="163"/>
        <end position="186"/>
    </location>
</feature>
<dbReference type="InterPro" id="IPR007219">
    <property type="entry name" value="XnlR_reg_dom"/>
</dbReference>
<dbReference type="CDD" id="cd12148">
    <property type="entry name" value="fungal_TF_MHR"/>
    <property type="match status" value="1"/>
</dbReference>
<dbReference type="AlphaFoldDB" id="A0A6A5ZM11"/>
<protein>
    <recommendedName>
        <fullName evidence="7">Xylanolytic transcriptional activator regulatory domain-containing protein</fullName>
    </recommendedName>
</protein>
<feature type="region of interest" description="Disordered" evidence="6">
    <location>
        <begin position="26"/>
        <end position="59"/>
    </location>
</feature>
<evidence type="ECO:0000256" key="5">
    <source>
        <dbReference type="ARBA" id="ARBA00023242"/>
    </source>
</evidence>
<dbReference type="GO" id="GO:0008270">
    <property type="term" value="F:zinc ion binding"/>
    <property type="evidence" value="ECO:0007669"/>
    <property type="project" value="InterPro"/>
</dbReference>
<sequence>MKATVLDAGNLIACSACAKAKAKCDKRAQQQQKVASQTVSPPSSSTPSPPNQGDAPTAADESFQQLFPGSQSATSSSVQLTPFDSLQWSQPLLPSLNSCPGDLPIEPVDSTMHPFDTAMLNDTLFSAPDHSMDYTFTTSNLGMLPHSGTPTDPFLASTVIPGPSSLPLSPPQTWNTPPDSTPAGPRDEDWPAFRCNPLLNPERLNPRTGGEFLRRLEQTLNDQSVWKSDEFSRHFPRQEPHISVEPVSESLRDKIMVISQGFLGRAREVHRNNPEDNPLRKSSSSGFAGFFILPPPFAIEGFLRAYATRLEPYLPAFPAATISPTNLLANNDEKASILILLLMIAHGAMGSTMPEARYLSSGLIEICRICMFDVMERNHQLAGSPVMLRCCLLYLNAAAWSGNRWNMDLSAAQLRMYTSMLRYSRLLEPRTSILSQSDPTAPVETVWQTWQEEESQNRLTYSWVILDQEMNLFHDRQPDLDIGELNTPLPDSDELWSARSAELWHKSLTETGRLYDIQERPSLAKLFHQFMGHDLSNTASTLSFTELRLLLHPVQALIYHLNKSVVYMYNPGSHRVFDRLVSQLEEVQYLLKKWYTLSKRAEEQQHDSSEIGHTNMLMFHLISINAVTYFPDIERLARGELSVDEFRNSLWAGKRCVEEAAQIWCHCGQVIRHFRQMPASRRPYWWSATIYRVALCMWATSLTVTNDIGSKHARHSDAEKLVLDDLPFDHPIIVRYLRHQDGVPVLSGSGTEGAVVSVGSPIEIITYCIDVLRTKEPGSQLDEGISARLSALAERWRSR</sequence>
<evidence type="ECO:0000256" key="2">
    <source>
        <dbReference type="ARBA" id="ARBA00022833"/>
    </source>
</evidence>
<dbReference type="PANTHER" id="PTHR47660">
    <property type="entry name" value="TRANSCRIPTION FACTOR WITH C2H2 AND ZN(2)-CYS(6) DNA BINDING DOMAIN (EUROFUNG)-RELATED-RELATED"/>
    <property type="match status" value="1"/>
</dbReference>
<dbReference type="OrthoDB" id="40579at2759"/>
<reference evidence="8" key="1">
    <citation type="journal article" date="2020" name="Stud. Mycol.">
        <title>101 Dothideomycetes genomes: a test case for predicting lifestyles and emergence of pathogens.</title>
        <authorList>
            <person name="Haridas S."/>
            <person name="Albert R."/>
            <person name="Binder M."/>
            <person name="Bloem J."/>
            <person name="Labutti K."/>
            <person name="Salamov A."/>
            <person name="Andreopoulos B."/>
            <person name="Baker S."/>
            <person name="Barry K."/>
            <person name="Bills G."/>
            <person name="Bluhm B."/>
            <person name="Cannon C."/>
            <person name="Castanera R."/>
            <person name="Culley D."/>
            <person name="Daum C."/>
            <person name="Ezra D."/>
            <person name="Gonzalez J."/>
            <person name="Henrissat B."/>
            <person name="Kuo A."/>
            <person name="Liang C."/>
            <person name="Lipzen A."/>
            <person name="Lutzoni F."/>
            <person name="Magnuson J."/>
            <person name="Mondo S."/>
            <person name="Nolan M."/>
            <person name="Ohm R."/>
            <person name="Pangilinan J."/>
            <person name="Park H.-J."/>
            <person name="Ramirez L."/>
            <person name="Alfaro M."/>
            <person name="Sun H."/>
            <person name="Tritt A."/>
            <person name="Yoshinaga Y."/>
            <person name="Zwiers L.-H."/>
            <person name="Turgeon B."/>
            <person name="Goodwin S."/>
            <person name="Spatafora J."/>
            <person name="Crous P."/>
            <person name="Grigoriev I."/>
        </authorList>
    </citation>
    <scope>NUCLEOTIDE SEQUENCE</scope>
    <source>
        <strain evidence="8">CBS 627.86</strain>
    </source>
</reference>
<evidence type="ECO:0000259" key="7">
    <source>
        <dbReference type="Pfam" id="PF04082"/>
    </source>
</evidence>
<keyword evidence="3" id="KW-0805">Transcription regulation</keyword>
<dbReference type="PANTHER" id="PTHR47660:SF2">
    <property type="entry name" value="TRANSCRIPTION FACTOR WITH C2H2 AND ZN(2)-CYS(6) DNA BINDING DOMAIN (EUROFUNG)"/>
    <property type="match status" value="1"/>
</dbReference>
<gene>
    <name evidence="8" type="ORF">BDV96DRAFT_596025</name>
</gene>
<accession>A0A6A5ZM11</accession>
<dbReference type="Pfam" id="PF04082">
    <property type="entry name" value="Fungal_trans"/>
    <property type="match status" value="1"/>
</dbReference>
<evidence type="ECO:0000313" key="8">
    <source>
        <dbReference type="EMBL" id="KAF2119281.1"/>
    </source>
</evidence>
<dbReference type="GO" id="GO:0006351">
    <property type="term" value="P:DNA-templated transcription"/>
    <property type="evidence" value="ECO:0007669"/>
    <property type="project" value="InterPro"/>
</dbReference>
<evidence type="ECO:0000256" key="1">
    <source>
        <dbReference type="ARBA" id="ARBA00022723"/>
    </source>
</evidence>
<proteinExistence type="predicted"/>
<evidence type="ECO:0000256" key="6">
    <source>
        <dbReference type="SAM" id="MobiDB-lite"/>
    </source>
</evidence>
<dbReference type="EMBL" id="ML977315">
    <property type="protein sequence ID" value="KAF2119281.1"/>
    <property type="molecule type" value="Genomic_DNA"/>
</dbReference>
<name>A0A6A5ZM11_9PLEO</name>
<organism evidence="8 9">
    <name type="scientific">Lophiotrema nucula</name>
    <dbReference type="NCBI Taxonomy" id="690887"/>
    <lineage>
        <taxon>Eukaryota</taxon>
        <taxon>Fungi</taxon>
        <taxon>Dikarya</taxon>
        <taxon>Ascomycota</taxon>
        <taxon>Pezizomycotina</taxon>
        <taxon>Dothideomycetes</taxon>
        <taxon>Pleosporomycetidae</taxon>
        <taxon>Pleosporales</taxon>
        <taxon>Lophiotremataceae</taxon>
        <taxon>Lophiotrema</taxon>
    </lineage>
</organism>
<dbReference type="GO" id="GO:0003677">
    <property type="term" value="F:DNA binding"/>
    <property type="evidence" value="ECO:0007669"/>
    <property type="project" value="InterPro"/>
</dbReference>